<dbReference type="SUPFAM" id="SSF49265">
    <property type="entry name" value="Fibronectin type III"/>
    <property type="match status" value="1"/>
</dbReference>
<dbReference type="NCBIfam" id="NF038128">
    <property type="entry name" value="choice_anch_J"/>
    <property type="match status" value="1"/>
</dbReference>
<dbReference type="Gene3D" id="2.60.40.10">
    <property type="entry name" value="Immunoglobulins"/>
    <property type="match status" value="1"/>
</dbReference>
<reference evidence="2 3" key="1">
    <citation type="submission" date="2018-12" db="EMBL/GenBank/DDBJ databases">
        <title>Genome sequencing of Prevotella sp. KCOM 3155 (= JS262).</title>
        <authorList>
            <person name="Kook J.-K."/>
            <person name="Park S.-N."/>
            <person name="Lim Y.K."/>
        </authorList>
    </citation>
    <scope>NUCLEOTIDE SEQUENCE [LARGE SCALE GENOMIC DNA]</scope>
    <source>
        <strain evidence="2 3">KCOM 3155</strain>
    </source>
</reference>
<name>A0A432LL11_9BACT</name>
<dbReference type="InterPro" id="IPR026444">
    <property type="entry name" value="Secre_tail"/>
</dbReference>
<comment type="caution">
    <text evidence="2">The sequence shown here is derived from an EMBL/GenBank/DDBJ whole genome shotgun (WGS) entry which is preliminary data.</text>
</comment>
<dbReference type="RefSeq" id="WP_126678661.1">
    <property type="nucleotide sequence ID" value="NZ_RYYU01000001.1"/>
</dbReference>
<dbReference type="NCBIfam" id="TIGR04183">
    <property type="entry name" value="Por_Secre_tail"/>
    <property type="match status" value="1"/>
</dbReference>
<accession>A0A432LL11</accession>
<keyword evidence="3" id="KW-1185">Reference proteome</keyword>
<evidence type="ECO:0000313" key="3">
    <source>
        <dbReference type="Proteomes" id="UP000278983"/>
    </source>
</evidence>
<dbReference type="InterPro" id="IPR013783">
    <property type="entry name" value="Ig-like_fold"/>
</dbReference>
<dbReference type="Gene3D" id="2.60.120.200">
    <property type="match status" value="2"/>
</dbReference>
<dbReference type="Gene3D" id="2.60.40.1120">
    <property type="entry name" value="Carboxypeptidase-like, regulatory domain"/>
    <property type="match status" value="2"/>
</dbReference>
<feature type="signal peptide" evidence="1">
    <location>
        <begin position="1"/>
        <end position="22"/>
    </location>
</feature>
<dbReference type="SUPFAM" id="SSF49452">
    <property type="entry name" value="Starch-binding domain-like"/>
    <property type="match status" value="2"/>
</dbReference>
<dbReference type="GO" id="GO:0030246">
    <property type="term" value="F:carbohydrate binding"/>
    <property type="evidence" value="ECO:0007669"/>
    <property type="project" value="InterPro"/>
</dbReference>
<dbReference type="Proteomes" id="UP000278983">
    <property type="component" value="Unassembled WGS sequence"/>
</dbReference>
<gene>
    <name evidence="2" type="ORF">EHV08_06850</name>
</gene>
<protein>
    <submittedName>
        <fullName evidence="2">T9SS type A sorting domain-containing protein</fullName>
    </submittedName>
</protein>
<dbReference type="InterPro" id="IPR036116">
    <property type="entry name" value="FN3_sf"/>
</dbReference>
<feature type="chain" id="PRO_5019287656" evidence="1">
    <location>
        <begin position="23"/>
        <end position="1494"/>
    </location>
</feature>
<dbReference type="Pfam" id="PF13620">
    <property type="entry name" value="CarboxypepD_reg"/>
    <property type="match status" value="2"/>
</dbReference>
<evidence type="ECO:0000256" key="1">
    <source>
        <dbReference type="SAM" id="SignalP"/>
    </source>
</evidence>
<evidence type="ECO:0000313" key="2">
    <source>
        <dbReference type="EMBL" id="RUL59502.1"/>
    </source>
</evidence>
<sequence length="1494" mass="166029">MKKSTFFMLLMCLLMIGSRADAQVAYGWNRNDSQTPENIGPCKFDVGNPSGFQLLRTHDYGIRAGAFAGKKYYVQTCDKSGNDPSPMAFGTYDFDTGTFTKIATCNSDDKFYDMAYDYKNGIMYALGNAGRVSRLLKIDLSNGEVTEVAELYQEFVAIAIDLQGQIYAENPYSELVKLELDGNEETLNSCDYSAKSELQSMGIDHKTGRLWWAIPTSREGTQLLNIDLKSGYYDTNVELTGEKQIVGLDFPYSNVKEGAPGKVEKLEITPVSDGAKEVNITVKAPQNTVGGGTLGTFKIHLLRGNKEIFSKDNATAGELITTNETLTANDLYTYKAYASNSEGNGEETVKQVYIGEDIPDAVTNIQLEKQTDGRSCKMSWTSPAKGINGGYIPAGIKYDITRLPDNATIAEGIQETTFTDNTVTLLANYRYRITPVGREKGKAAMSEFIILGTSHLAPYQCKFTNDDMPLWTIIDRNHDGTTWKRRMASEGIYCSYNEKMAGDDWIISRPIALKGNTKYKIMVTASAANLELIEKMSLYFGKGDKEEDLTGFKEIGKFEVANEEGQRANYVAYYTPTADNNENFAIRMNSDPNKFQLEVFGITIKEASEGSLHGTVKHDGAALQNVEISLKDTDFSTKTNAQGQWTMTNIPEADYTLEARKEGYALHTQPVQVSSEEDIDINITLNKIEKLTATGKVTFSDGAALKDAKVVMTAINGTAETTKYVAYTDNEGKYTVANIYEGTYQLTAQHPGLISEQEQVAITKDATTLPVIELKDKAVAPRLVTVTAQDNAGNVKWEAPIDVDSISYHKGAGVAHIGVFSYTERSIVGTVFRKDIAITAVKWQTDEFRGPHKNVDLVIFALNSEGNPTNTILYEQKGIANTDNTWCRYELPQPLVVKGGALVAFRYNGFLSMLADAGVNNGLEFEPNVHVMNTDYANAAFEYLDQHDMKKNLLIGIDYAMLNADGTAIANTLQRQKQYKVYRKLEKEGENWQYLASTDVAVREYNDAQFGTLPMGYYRYAVTSVLASEKESGMATSGRIGRNLLADVNFKVKTNAKPRNSSPLITIKAADNDNATFTATKKDGETWTIGGVAKKKYLLHAELDGFDDIDETLTIEGEETEFDHELNFIERLLPAYNLKAEKQDEADKCLLSWNTDNFIFDGFESYEPFTVEPATKEMNWIYWDMDKAQTVEFDNLTFKHMGIPMSYMAFNPYQTTPSLALFDAGSLPYSGRQYLVSFGNRGQANNDFIFSPILNFTGKASFKFVIKNFTNALGAATIKVGYTEQEYPKTLNDIVWISRSINVSDKNWQEMTFDVPENAKRMVLLNETQKGYFLMIDNLFVGEETPYADGTVKKPIEDRATYEVKLDGNIVNGVNQSNKNVMLTALPKGKHTAEVTAVYESGRSQTKSITFETEGVSGIDEIGNDKHPEAYISNNGNHVHTGDAITSWAIYDFKGSLIKKGNEHDIDLSTLPAGIYIMQLNGKTVSESIKIVRK</sequence>
<dbReference type="InterPro" id="IPR013784">
    <property type="entry name" value="Carb-bd-like_fold"/>
</dbReference>
<keyword evidence="1" id="KW-0732">Signal</keyword>
<proteinExistence type="predicted"/>
<dbReference type="EMBL" id="RYYU01000001">
    <property type="protein sequence ID" value="RUL59502.1"/>
    <property type="molecule type" value="Genomic_DNA"/>
</dbReference>
<dbReference type="OrthoDB" id="1054303at2"/>
<dbReference type="SUPFAM" id="SSF63825">
    <property type="entry name" value="YWTD domain"/>
    <property type="match status" value="1"/>
</dbReference>
<organism evidence="2 3">
    <name type="scientific">Prevotella koreensis</name>
    <dbReference type="NCBI Taxonomy" id="2490854"/>
    <lineage>
        <taxon>Bacteria</taxon>
        <taxon>Pseudomonadati</taxon>
        <taxon>Bacteroidota</taxon>
        <taxon>Bacteroidia</taxon>
        <taxon>Bacteroidales</taxon>
        <taxon>Prevotellaceae</taxon>
        <taxon>Prevotella</taxon>
    </lineage>
</organism>